<dbReference type="EMBL" id="BGZK01000545">
    <property type="protein sequence ID" value="GBP49447.1"/>
    <property type="molecule type" value="Genomic_DNA"/>
</dbReference>
<comment type="caution">
    <text evidence="1">The sequence shown here is derived from an EMBL/GenBank/DDBJ whole genome shotgun (WGS) entry which is preliminary data.</text>
</comment>
<dbReference type="AlphaFoldDB" id="A0A4C1WH45"/>
<evidence type="ECO:0000313" key="2">
    <source>
        <dbReference type="Proteomes" id="UP000299102"/>
    </source>
</evidence>
<proteinExistence type="predicted"/>
<reference evidence="1 2" key="1">
    <citation type="journal article" date="2019" name="Commun. Biol.">
        <title>The bagworm genome reveals a unique fibroin gene that provides high tensile strength.</title>
        <authorList>
            <person name="Kono N."/>
            <person name="Nakamura H."/>
            <person name="Ohtoshi R."/>
            <person name="Tomita M."/>
            <person name="Numata K."/>
            <person name="Arakawa K."/>
        </authorList>
    </citation>
    <scope>NUCLEOTIDE SEQUENCE [LARGE SCALE GENOMIC DNA]</scope>
</reference>
<keyword evidence="2" id="KW-1185">Reference proteome</keyword>
<organism evidence="1 2">
    <name type="scientific">Eumeta variegata</name>
    <name type="common">Bagworm moth</name>
    <name type="synonym">Eumeta japonica</name>
    <dbReference type="NCBI Taxonomy" id="151549"/>
    <lineage>
        <taxon>Eukaryota</taxon>
        <taxon>Metazoa</taxon>
        <taxon>Ecdysozoa</taxon>
        <taxon>Arthropoda</taxon>
        <taxon>Hexapoda</taxon>
        <taxon>Insecta</taxon>
        <taxon>Pterygota</taxon>
        <taxon>Neoptera</taxon>
        <taxon>Endopterygota</taxon>
        <taxon>Lepidoptera</taxon>
        <taxon>Glossata</taxon>
        <taxon>Ditrysia</taxon>
        <taxon>Tineoidea</taxon>
        <taxon>Psychidae</taxon>
        <taxon>Oiketicinae</taxon>
        <taxon>Eumeta</taxon>
    </lineage>
</organism>
<dbReference type="Proteomes" id="UP000299102">
    <property type="component" value="Unassembled WGS sequence"/>
</dbReference>
<evidence type="ECO:0000313" key="1">
    <source>
        <dbReference type="EMBL" id="GBP49447.1"/>
    </source>
</evidence>
<sequence length="198" mass="21847">MRLQTAGWRLCRSSTDRKSMVSFLAPECRSPGCTAPTAMSHLLCCEEQDRLLSRLYMILADNLVARGNECCAISGLQIVPPAVCLREHVQLQVLDVVITSSPTVVFNPSGQYERLDVRIIRFQIKEIVANGTRRIQSAGKSAKTFLESAAARVGVLVTMIYLGPAKNMFLNVWRGPPLQKDARNSRRAGRSVSAGNEK</sequence>
<name>A0A4C1WH45_EUMVA</name>
<gene>
    <name evidence="1" type="ORF">EVAR_25661_1</name>
</gene>
<accession>A0A4C1WH45</accession>
<protein>
    <submittedName>
        <fullName evidence="1">Uncharacterized protein</fullName>
    </submittedName>
</protein>